<sequence length="84" mass="9853">MAEEEVIIMEENNKINTRKRRRARTIDLLIEHWATSRERPFPWITDIDMKVLVDMPTRSKELSKNQMGKIATIENMNKVAVSAL</sequence>
<proteinExistence type="predicted"/>
<dbReference type="Proteomes" id="UP000634136">
    <property type="component" value="Unassembled WGS sequence"/>
</dbReference>
<name>A0A834TLJ0_9FABA</name>
<evidence type="ECO:0000313" key="2">
    <source>
        <dbReference type="Proteomes" id="UP000634136"/>
    </source>
</evidence>
<accession>A0A834TLJ0</accession>
<comment type="caution">
    <text evidence="1">The sequence shown here is derived from an EMBL/GenBank/DDBJ whole genome shotgun (WGS) entry which is preliminary data.</text>
</comment>
<reference evidence="1" key="1">
    <citation type="submission" date="2020-09" db="EMBL/GenBank/DDBJ databases">
        <title>Genome-Enabled Discovery of Anthraquinone Biosynthesis in Senna tora.</title>
        <authorList>
            <person name="Kang S.-H."/>
            <person name="Pandey R.P."/>
            <person name="Lee C.-M."/>
            <person name="Sim J.-S."/>
            <person name="Jeong J.-T."/>
            <person name="Choi B.-S."/>
            <person name="Jung M."/>
            <person name="Ginzburg D."/>
            <person name="Zhao K."/>
            <person name="Won S.Y."/>
            <person name="Oh T.-J."/>
            <person name="Yu Y."/>
            <person name="Kim N.-H."/>
            <person name="Lee O.R."/>
            <person name="Lee T.-H."/>
            <person name="Bashyal P."/>
            <person name="Kim T.-S."/>
            <person name="Lee W.-H."/>
            <person name="Kawkins C."/>
            <person name="Kim C.-K."/>
            <person name="Kim J.S."/>
            <person name="Ahn B.O."/>
            <person name="Rhee S.Y."/>
            <person name="Sohng J.K."/>
        </authorList>
    </citation>
    <scope>NUCLEOTIDE SEQUENCE</scope>
    <source>
        <tissue evidence="1">Leaf</tissue>
    </source>
</reference>
<dbReference type="EMBL" id="JAAIUW010000007">
    <property type="protein sequence ID" value="KAF7823105.1"/>
    <property type="molecule type" value="Genomic_DNA"/>
</dbReference>
<gene>
    <name evidence="1" type="ORF">G2W53_021249</name>
</gene>
<evidence type="ECO:0000313" key="1">
    <source>
        <dbReference type="EMBL" id="KAF7823105.1"/>
    </source>
</evidence>
<organism evidence="1 2">
    <name type="scientific">Senna tora</name>
    <dbReference type="NCBI Taxonomy" id="362788"/>
    <lineage>
        <taxon>Eukaryota</taxon>
        <taxon>Viridiplantae</taxon>
        <taxon>Streptophyta</taxon>
        <taxon>Embryophyta</taxon>
        <taxon>Tracheophyta</taxon>
        <taxon>Spermatophyta</taxon>
        <taxon>Magnoliopsida</taxon>
        <taxon>eudicotyledons</taxon>
        <taxon>Gunneridae</taxon>
        <taxon>Pentapetalae</taxon>
        <taxon>rosids</taxon>
        <taxon>fabids</taxon>
        <taxon>Fabales</taxon>
        <taxon>Fabaceae</taxon>
        <taxon>Caesalpinioideae</taxon>
        <taxon>Cassia clade</taxon>
        <taxon>Senna</taxon>
    </lineage>
</organism>
<protein>
    <submittedName>
        <fullName evidence="1">Uncharacterized protein</fullName>
    </submittedName>
</protein>
<keyword evidence="2" id="KW-1185">Reference proteome</keyword>
<dbReference type="AlphaFoldDB" id="A0A834TLJ0"/>